<feature type="region of interest" description="Disordered" evidence="1">
    <location>
        <begin position="62"/>
        <end position="96"/>
    </location>
</feature>
<keyword evidence="3" id="KW-1185">Reference proteome</keyword>
<proteinExistence type="predicted"/>
<comment type="caution">
    <text evidence="2">The sequence shown here is derived from an EMBL/GenBank/DDBJ whole genome shotgun (WGS) entry which is preliminary data.</text>
</comment>
<accession>A0A369CIV1</accession>
<name>A0A369CIV1_9GAMM</name>
<dbReference type="AlphaFoldDB" id="A0A369CIV1"/>
<dbReference type="EMBL" id="QPJY01000002">
    <property type="protein sequence ID" value="RCX32367.1"/>
    <property type="molecule type" value="Genomic_DNA"/>
</dbReference>
<organism evidence="2 3">
    <name type="scientific">Thioalbus denitrificans</name>
    <dbReference type="NCBI Taxonomy" id="547122"/>
    <lineage>
        <taxon>Bacteria</taxon>
        <taxon>Pseudomonadati</taxon>
        <taxon>Pseudomonadota</taxon>
        <taxon>Gammaproteobacteria</taxon>
        <taxon>Chromatiales</taxon>
        <taxon>Ectothiorhodospiraceae</taxon>
        <taxon>Thioalbus</taxon>
    </lineage>
</organism>
<protein>
    <submittedName>
        <fullName evidence="2">Uncharacterized protein</fullName>
    </submittedName>
</protein>
<dbReference type="Proteomes" id="UP000252707">
    <property type="component" value="Unassembled WGS sequence"/>
</dbReference>
<feature type="compositionally biased region" description="Low complexity" evidence="1">
    <location>
        <begin position="83"/>
        <end position="96"/>
    </location>
</feature>
<evidence type="ECO:0000256" key="1">
    <source>
        <dbReference type="SAM" id="MobiDB-lite"/>
    </source>
</evidence>
<gene>
    <name evidence="2" type="ORF">DFQ59_102729</name>
</gene>
<sequence length="96" mass="10508">MSGGFVSRFFDRETVPDGKFRRQTVDRVAEQLAGSGGWLALVDDAATPMQLAVTGRRFERPAQLCRNTPNPKWNVGSVERSPGRGQSQRRSAATTG</sequence>
<reference evidence="2 3" key="1">
    <citation type="submission" date="2018-07" db="EMBL/GenBank/DDBJ databases">
        <title>Genomic Encyclopedia of Type Strains, Phase IV (KMG-IV): sequencing the most valuable type-strain genomes for metagenomic binning, comparative biology and taxonomic classification.</title>
        <authorList>
            <person name="Goeker M."/>
        </authorList>
    </citation>
    <scope>NUCLEOTIDE SEQUENCE [LARGE SCALE GENOMIC DNA]</scope>
    <source>
        <strain evidence="2 3">DSM 26407</strain>
    </source>
</reference>
<evidence type="ECO:0000313" key="3">
    <source>
        <dbReference type="Proteomes" id="UP000252707"/>
    </source>
</evidence>
<evidence type="ECO:0000313" key="2">
    <source>
        <dbReference type="EMBL" id="RCX32367.1"/>
    </source>
</evidence>